<name>A0A381WQL9_9ZZZZ</name>
<dbReference type="Pfam" id="PF00355">
    <property type="entry name" value="Rieske"/>
    <property type="match status" value="1"/>
</dbReference>
<evidence type="ECO:0000313" key="8">
    <source>
        <dbReference type="EMBL" id="SVA54672.1"/>
    </source>
</evidence>
<organism evidence="8">
    <name type="scientific">marine metagenome</name>
    <dbReference type="NCBI Taxonomy" id="408172"/>
    <lineage>
        <taxon>unclassified sequences</taxon>
        <taxon>metagenomes</taxon>
        <taxon>ecological metagenomes</taxon>
    </lineage>
</organism>
<reference evidence="8" key="1">
    <citation type="submission" date="2018-05" db="EMBL/GenBank/DDBJ databases">
        <authorList>
            <person name="Lanie J.A."/>
            <person name="Ng W.-L."/>
            <person name="Kazmierczak K.M."/>
            <person name="Andrzejewski T.M."/>
            <person name="Davidsen T.M."/>
            <person name="Wayne K.J."/>
            <person name="Tettelin H."/>
            <person name="Glass J.I."/>
            <person name="Rusch D."/>
            <person name="Podicherti R."/>
            <person name="Tsui H.-C.T."/>
            <person name="Winkler M.E."/>
        </authorList>
    </citation>
    <scope>NUCLEOTIDE SEQUENCE</scope>
</reference>
<keyword evidence="5" id="KW-0408">Iron</keyword>
<feature type="domain" description="Rieske" evidence="7">
    <location>
        <begin position="22"/>
        <end position="123"/>
    </location>
</feature>
<evidence type="ECO:0000256" key="1">
    <source>
        <dbReference type="ARBA" id="ARBA00001962"/>
    </source>
</evidence>
<protein>
    <recommendedName>
        <fullName evidence="7">Rieske domain-containing protein</fullName>
    </recommendedName>
</protein>
<dbReference type="Gene3D" id="2.102.10.10">
    <property type="entry name" value="Rieske [2Fe-2S] iron-sulphur domain"/>
    <property type="match status" value="1"/>
</dbReference>
<evidence type="ECO:0000256" key="3">
    <source>
        <dbReference type="ARBA" id="ARBA00022723"/>
    </source>
</evidence>
<dbReference type="Gene3D" id="3.90.380.10">
    <property type="entry name" value="Naphthalene 1,2-dioxygenase Alpha Subunit, Chain A, domain 1"/>
    <property type="match status" value="1"/>
</dbReference>
<evidence type="ECO:0000256" key="5">
    <source>
        <dbReference type="ARBA" id="ARBA00023004"/>
    </source>
</evidence>
<dbReference type="PANTHER" id="PTHR21266:SF60">
    <property type="entry name" value="3-KETOSTEROID-9-ALPHA-MONOOXYGENASE, OXYGENASE COMPONENT"/>
    <property type="match status" value="1"/>
</dbReference>
<dbReference type="AlphaFoldDB" id="A0A381WQL9"/>
<dbReference type="EMBL" id="UINC01012530">
    <property type="protein sequence ID" value="SVA54672.1"/>
    <property type="molecule type" value="Genomic_DNA"/>
</dbReference>
<evidence type="ECO:0000256" key="4">
    <source>
        <dbReference type="ARBA" id="ARBA00023002"/>
    </source>
</evidence>
<dbReference type="SUPFAM" id="SSF55961">
    <property type="entry name" value="Bet v1-like"/>
    <property type="match status" value="1"/>
</dbReference>
<evidence type="ECO:0000259" key="7">
    <source>
        <dbReference type="PROSITE" id="PS51296"/>
    </source>
</evidence>
<dbReference type="SUPFAM" id="SSF50022">
    <property type="entry name" value="ISP domain"/>
    <property type="match status" value="1"/>
</dbReference>
<evidence type="ECO:0000256" key="2">
    <source>
        <dbReference type="ARBA" id="ARBA00022714"/>
    </source>
</evidence>
<dbReference type="PROSITE" id="PS51296">
    <property type="entry name" value="RIESKE"/>
    <property type="match status" value="1"/>
</dbReference>
<dbReference type="GO" id="GO:0016491">
    <property type="term" value="F:oxidoreductase activity"/>
    <property type="evidence" value="ECO:0007669"/>
    <property type="project" value="UniProtKB-KW"/>
</dbReference>
<dbReference type="GO" id="GO:0008203">
    <property type="term" value="P:cholesterol metabolic process"/>
    <property type="evidence" value="ECO:0007669"/>
    <property type="project" value="InterPro"/>
</dbReference>
<proteinExistence type="predicted"/>
<keyword evidence="3" id="KW-0479">Metal-binding</keyword>
<gene>
    <name evidence="8" type="ORF">METZ01_LOCUS107526</name>
</gene>
<dbReference type="InterPro" id="IPR045605">
    <property type="entry name" value="KshA-like_C"/>
</dbReference>
<dbReference type="PANTHER" id="PTHR21266">
    <property type="entry name" value="IRON-SULFUR DOMAIN CONTAINING PROTEIN"/>
    <property type="match status" value="1"/>
</dbReference>
<dbReference type="InterPro" id="IPR036922">
    <property type="entry name" value="Rieske_2Fe-2S_sf"/>
</dbReference>
<comment type="cofactor">
    <cofactor evidence="1">
        <name>Fe cation</name>
        <dbReference type="ChEBI" id="CHEBI:24875"/>
    </cofactor>
</comment>
<dbReference type="Pfam" id="PF19298">
    <property type="entry name" value="KshA_C"/>
    <property type="match status" value="1"/>
</dbReference>
<dbReference type="GO" id="GO:0046872">
    <property type="term" value="F:metal ion binding"/>
    <property type="evidence" value="ECO:0007669"/>
    <property type="project" value="UniProtKB-KW"/>
</dbReference>
<evidence type="ECO:0000256" key="6">
    <source>
        <dbReference type="ARBA" id="ARBA00023014"/>
    </source>
</evidence>
<keyword evidence="2" id="KW-0001">2Fe-2S</keyword>
<keyword evidence="4" id="KW-0560">Oxidoreductase</keyword>
<dbReference type="InterPro" id="IPR017941">
    <property type="entry name" value="Rieske_2Fe-2S"/>
</dbReference>
<keyword evidence="6" id="KW-0411">Iron-sulfur</keyword>
<dbReference type="GO" id="GO:0051537">
    <property type="term" value="F:2 iron, 2 sulfur cluster binding"/>
    <property type="evidence" value="ECO:0007669"/>
    <property type="project" value="UniProtKB-KW"/>
</dbReference>
<sequence>MKDIPVRVIDSTPAPLRFARGWHCLGLSKEFTESPKKIEAFGSKLVVFRDSKGKAIVLQAACPHMGGDLSMGRVDGDMVRCPYHDWGWGAEGMCLDIPYAKKIPDQARIMSWPVCEENKLLFIWNDPEGNPPEPDEIVPREDVCFSEDWSDWVIEENIIHINCRELIDNMSDKAHFMTVHGLEPPTLFKNIFEGHKLTQIMHAKNDSGSEFGEGGQMIANSTYYGPAYMISAIDNEAAGFSHSSIQLVSHVPIDRDNFLLRHGVMVQNIPTLSEEENKGVIAEYTEMTQLSFKQDVDIWHNKIRVDNPLMCDGDGPLHKLREWYNQFYIDRDQVPKKFKQHVEIEA</sequence>
<accession>A0A381WQL9</accession>
<dbReference type="InterPro" id="IPR050584">
    <property type="entry name" value="Cholesterol_7-desaturase"/>
</dbReference>